<dbReference type="GO" id="GO:0051301">
    <property type="term" value="P:cell division"/>
    <property type="evidence" value="ECO:0007669"/>
    <property type="project" value="UniProtKB-KW"/>
</dbReference>
<dbReference type="SUPFAM" id="SSF46938">
    <property type="entry name" value="CRAL/TRIO N-terminal domain"/>
    <property type="match status" value="1"/>
</dbReference>
<evidence type="ECO:0008006" key="14">
    <source>
        <dbReference type="Google" id="ProtNLM"/>
    </source>
</evidence>
<dbReference type="PROSITE" id="PS50866">
    <property type="entry name" value="GOLD"/>
    <property type="match status" value="1"/>
</dbReference>
<dbReference type="PROSITE" id="PS50191">
    <property type="entry name" value="CRAL_TRIO"/>
    <property type="match status" value="1"/>
</dbReference>
<comment type="caution">
    <text evidence="12">The sequence shown here is derived from an EMBL/GenBank/DDBJ whole genome shotgun (WGS) entry which is preliminary data.</text>
</comment>
<evidence type="ECO:0000256" key="6">
    <source>
        <dbReference type="ARBA" id="ARBA00022618"/>
    </source>
</evidence>
<reference evidence="12 13" key="1">
    <citation type="journal article" date="2021" name="Hortic Res">
        <title>Chromosome-scale assembly of the Dendrobium chrysotoxum genome enhances the understanding of orchid evolution.</title>
        <authorList>
            <person name="Zhang Y."/>
            <person name="Zhang G.Q."/>
            <person name="Zhang D."/>
            <person name="Liu X.D."/>
            <person name="Xu X.Y."/>
            <person name="Sun W.H."/>
            <person name="Yu X."/>
            <person name="Zhu X."/>
            <person name="Wang Z.W."/>
            <person name="Zhao X."/>
            <person name="Zhong W.Y."/>
            <person name="Chen H."/>
            <person name="Yin W.L."/>
            <person name="Huang T."/>
            <person name="Niu S.C."/>
            <person name="Liu Z.J."/>
        </authorList>
    </citation>
    <scope>NUCLEOTIDE SEQUENCE [LARGE SCALE GENOMIC DNA]</scope>
    <source>
        <strain evidence="12">Lindl</strain>
    </source>
</reference>
<dbReference type="EMBL" id="JAGFBR010000009">
    <property type="protein sequence ID" value="KAH0461616.1"/>
    <property type="molecule type" value="Genomic_DNA"/>
</dbReference>
<dbReference type="InterPro" id="IPR001251">
    <property type="entry name" value="CRAL-TRIO_dom"/>
</dbReference>
<evidence type="ECO:0000256" key="4">
    <source>
        <dbReference type="ARBA" id="ARBA00022448"/>
    </source>
</evidence>
<comment type="similarity">
    <text evidence="3">Belongs to the patellin family.</text>
</comment>
<keyword evidence="6" id="KW-0132">Cell division</keyword>
<dbReference type="Pfam" id="PF00650">
    <property type="entry name" value="CRAL_TRIO"/>
    <property type="match status" value="1"/>
</dbReference>
<dbReference type="GO" id="GO:0005737">
    <property type="term" value="C:cytoplasm"/>
    <property type="evidence" value="ECO:0007669"/>
    <property type="project" value="UniProtKB-SubCell"/>
</dbReference>
<dbReference type="AlphaFoldDB" id="A0AAV7GZR8"/>
<evidence type="ECO:0000259" key="11">
    <source>
        <dbReference type="PROSITE" id="PS50866"/>
    </source>
</evidence>
<keyword evidence="5" id="KW-0963">Cytoplasm</keyword>
<keyword evidence="13" id="KW-1185">Reference proteome</keyword>
<dbReference type="PANTHER" id="PTHR45932">
    <property type="entry name" value="PATELLIN-1"/>
    <property type="match status" value="1"/>
</dbReference>
<evidence type="ECO:0000313" key="13">
    <source>
        <dbReference type="Proteomes" id="UP000775213"/>
    </source>
</evidence>
<dbReference type="SMART" id="SM00516">
    <property type="entry name" value="SEC14"/>
    <property type="match status" value="1"/>
</dbReference>
<dbReference type="InterPro" id="IPR044834">
    <property type="entry name" value="PATL"/>
</dbReference>
<keyword evidence="4" id="KW-0813">Transport</keyword>
<proteinExistence type="inferred from homology"/>
<feature type="domain" description="GOLD" evidence="11">
    <location>
        <begin position="300"/>
        <end position="404"/>
    </location>
</feature>
<evidence type="ECO:0000256" key="8">
    <source>
        <dbReference type="ARBA" id="ARBA00023136"/>
    </source>
</evidence>
<dbReference type="InterPro" id="IPR009038">
    <property type="entry name" value="GOLD_dom"/>
</dbReference>
<accession>A0AAV7GZR8</accession>
<evidence type="ECO:0000256" key="1">
    <source>
        <dbReference type="ARBA" id="ARBA00004370"/>
    </source>
</evidence>
<dbReference type="Gene3D" id="3.40.525.10">
    <property type="entry name" value="CRAL-TRIO lipid binding domain"/>
    <property type="match status" value="1"/>
</dbReference>
<gene>
    <name evidence="12" type="ORF">IEQ34_009191</name>
</gene>
<evidence type="ECO:0000256" key="9">
    <source>
        <dbReference type="ARBA" id="ARBA00023306"/>
    </source>
</evidence>
<dbReference type="CDD" id="cd00170">
    <property type="entry name" value="SEC14"/>
    <property type="match status" value="1"/>
</dbReference>
<dbReference type="Pfam" id="PF25099">
    <property type="entry name" value="GOLD_PATL1_C"/>
    <property type="match status" value="1"/>
</dbReference>
<dbReference type="InterPro" id="IPR056794">
    <property type="entry name" value="PATL1-6_C_GOLD"/>
</dbReference>
<evidence type="ECO:0000256" key="7">
    <source>
        <dbReference type="ARBA" id="ARBA00023121"/>
    </source>
</evidence>
<keyword evidence="8" id="KW-0472">Membrane</keyword>
<dbReference type="GO" id="GO:0008289">
    <property type="term" value="F:lipid binding"/>
    <property type="evidence" value="ECO:0007669"/>
    <property type="project" value="UniProtKB-KW"/>
</dbReference>
<keyword evidence="7" id="KW-0446">Lipid-binding</keyword>
<name>A0AAV7GZR8_DENCH</name>
<dbReference type="Pfam" id="PF03765">
    <property type="entry name" value="CRAL_TRIO_N"/>
    <property type="match status" value="1"/>
</dbReference>
<sequence>MALEELKPSEKKTLHDLKLKLEESIKRNHLLFLDPNSQAQKRSTILKPRIASYSTNEVISTSENSKISLWGVPLLPSKSNDCLDTILLKFLRAREFKLCETFEMIQRTLRWRNEYGVDEILKENLDSEYFMGTAYMDGFDREGHPVCYNVYRSLRKGGLYDKAFGSREKQERFLRWRVQFMERGIQELLSFKLGKASAMVQVIDLTDLLGSSMKELRSTIEKMIKIFQDNYPEFIFKNIFLNISLRHYAYRALFSPLLTQRTESKFVFARSYKVTETLLRYIDPENIPIQYGGFKRENDDEFLAEDGRVSETFVKGGKITQVEIPIVEAGVTVVWDIIVVGWEVLYREEFIPDDEGSYKILIKVEKKLDKPARNSFYIHEPGRLVFTIENRTSKKKTIFYRSKFKHTIPCYKRN</sequence>
<dbReference type="InterPro" id="IPR036865">
    <property type="entry name" value="CRAL-TRIO_dom_sf"/>
</dbReference>
<evidence type="ECO:0000259" key="10">
    <source>
        <dbReference type="PROSITE" id="PS50191"/>
    </source>
</evidence>
<dbReference type="Proteomes" id="UP000775213">
    <property type="component" value="Unassembled WGS sequence"/>
</dbReference>
<evidence type="ECO:0000256" key="2">
    <source>
        <dbReference type="ARBA" id="ARBA00004496"/>
    </source>
</evidence>
<dbReference type="InterPro" id="IPR036273">
    <property type="entry name" value="CRAL/TRIO_N_dom_sf"/>
</dbReference>
<dbReference type="SUPFAM" id="SSF52087">
    <property type="entry name" value="CRAL/TRIO domain"/>
    <property type="match status" value="1"/>
</dbReference>
<organism evidence="12 13">
    <name type="scientific">Dendrobium chrysotoxum</name>
    <name type="common">Orchid</name>
    <dbReference type="NCBI Taxonomy" id="161865"/>
    <lineage>
        <taxon>Eukaryota</taxon>
        <taxon>Viridiplantae</taxon>
        <taxon>Streptophyta</taxon>
        <taxon>Embryophyta</taxon>
        <taxon>Tracheophyta</taxon>
        <taxon>Spermatophyta</taxon>
        <taxon>Magnoliopsida</taxon>
        <taxon>Liliopsida</taxon>
        <taxon>Asparagales</taxon>
        <taxon>Orchidaceae</taxon>
        <taxon>Epidendroideae</taxon>
        <taxon>Malaxideae</taxon>
        <taxon>Dendrobiinae</taxon>
        <taxon>Dendrobium</taxon>
    </lineage>
</organism>
<keyword evidence="9" id="KW-0131">Cell cycle</keyword>
<protein>
    <recommendedName>
        <fullName evidence="14">Patellin-4</fullName>
    </recommendedName>
</protein>
<dbReference type="PANTHER" id="PTHR45932:SF2">
    <property type="entry name" value="PATELLIN-4"/>
    <property type="match status" value="1"/>
</dbReference>
<dbReference type="GO" id="GO:0016020">
    <property type="term" value="C:membrane"/>
    <property type="evidence" value="ECO:0007669"/>
    <property type="project" value="UniProtKB-SubCell"/>
</dbReference>
<dbReference type="InterPro" id="IPR011074">
    <property type="entry name" value="CRAL/TRIO_N_dom"/>
</dbReference>
<evidence type="ECO:0000256" key="3">
    <source>
        <dbReference type="ARBA" id="ARBA00007155"/>
    </source>
</evidence>
<comment type="subcellular location">
    <subcellularLocation>
        <location evidence="2">Cytoplasm</location>
    </subcellularLocation>
    <subcellularLocation>
        <location evidence="1">Membrane</location>
    </subcellularLocation>
</comment>
<evidence type="ECO:0000256" key="5">
    <source>
        <dbReference type="ARBA" id="ARBA00022490"/>
    </source>
</evidence>
<dbReference type="SMART" id="SM01100">
    <property type="entry name" value="CRAL_TRIO_N"/>
    <property type="match status" value="1"/>
</dbReference>
<evidence type="ECO:0000313" key="12">
    <source>
        <dbReference type="EMBL" id="KAH0461616.1"/>
    </source>
</evidence>
<feature type="domain" description="CRAL-TRIO" evidence="10">
    <location>
        <begin position="118"/>
        <end position="299"/>
    </location>
</feature>